<dbReference type="InterPro" id="IPR038756">
    <property type="entry name" value="CheX-like"/>
</dbReference>
<organism evidence="2 3">
    <name type="scientific">Methylogaea oryzae</name>
    <dbReference type="NCBI Taxonomy" id="1295382"/>
    <lineage>
        <taxon>Bacteria</taxon>
        <taxon>Pseudomonadati</taxon>
        <taxon>Pseudomonadota</taxon>
        <taxon>Gammaproteobacteria</taxon>
        <taxon>Methylococcales</taxon>
        <taxon>Methylococcaceae</taxon>
        <taxon>Methylogaea</taxon>
    </lineage>
</organism>
<reference evidence="2" key="1">
    <citation type="submission" date="2019-06" db="EMBL/GenBank/DDBJ databases">
        <title>Complete genome sequence of Methylogaea oryzae strain JCM16910.</title>
        <authorList>
            <person name="Asakawa S."/>
        </authorList>
    </citation>
    <scope>NUCLEOTIDE SEQUENCE</scope>
    <source>
        <strain evidence="2">E10</strain>
    </source>
</reference>
<evidence type="ECO:0000313" key="2">
    <source>
        <dbReference type="EMBL" id="BBL72524.1"/>
    </source>
</evidence>
<keyword evidence="3" id="KW-1185">Reference proteome</keyword>
<dbReference type="CDD" id="cd17906">
    <property type="entry name" value="CheX"/>
    <property type="match status" value="1"/>
</dbReference>
<name>A0A8D5AL68_9GAMM</name>
<dbReference type="AlphaFoldDB" id="A0A8D5AL68"/>
<dbReference type="Pfam" id="PF13690">
    <property type="entry name" value="CheX"/>
    <property type="match status" value="1"/>
</dbReference>
<dbReference type="Proteomes" id="UP000824988">
    <property type="component" value="Chromosome"/>
</dbReference>
<dbReference type="InterPro" id="IPR028051">
    <property type="entry name" value="CheX-like_dom"/>
</dbReference>
<proteinExistence type="predicted"/>
<gene>
    <name evidence="2" type="ORF">MoryE10_31300</name>
</gene>
<protein>
    <submittedName>
        <fullName evidence="2">Chemotaxis protein CheX</fullName>
    </submittedName>
</protein>
<dbReference type="EMBL" id="AP019782">
    <property type="protein sequence ID" value="BBL72524.1"/>
    <property type="molecule type" value="Genomic_DNA"/>
</dbReference>
<accession>A0A8D5AL68</accession>
<evidence type="ECO:0000313" key="3">
    <source>
        <dbReference type="Proteomes" id="UP000824988"/>
    </source>
</evidence>
<sequence length="169" mass="18110">MNVDFINPFLVSLTNVLETMAHLQLQPAKPSLKNDDSARGAVSGLIGMVGPQCKGSMSITFDADLAYEIMFRMVGERPKSMNDEVTDMVGEITNMVTGGAKRILAEKGYEFGMATPTVVTGLSHRIIHKSKGPKLIMPFNSQWGKAHIEISFESQDAAPAAPAPDAAGS</sequence>
<dbReference type="RefSeq" id="WP_221047609.1">
    <property type="nucleotide sequence ID" value="NZ_AP019782.1"/>
</dbReference>
<evidence type="ECO:0000259" key="1">
    <source>
        <dbReference type="Pfam" id="PF13690"/>
    </source>
</evidence>
<dbReference type="PANTHER" id="PTHR39452">
    <property type="entry name" value="CHEY-P PHOSPHATASE CHEX"/>
    <property type="match status" value="1"/>
</dbReference>
<feature type="domain" description="Chemotaxis phosphatase CheX-like" evidence="1">
    <location>
        <begin position="42"/>
        <end position="140"/>
    </location>
</feature>
<dbReference type="KEGG" id="moz:MoryE10_31300"/>
<dbReference type="PANTHER" id="PTHR39452:SF1">
    <property type="entry name" value="CHEY-P PHOSPHATASE CHEX"/>
    <property type="match status" value="1"/>
</dbReference>